<dbReference type="RefSeq" id="WP_123927373.1">
    <property type="nucleotide sequence ID" value="NZ_CP033896.1"/>
</dbReference>
<dbReference type="KEGG" id="ccho:CCHOA_04800"/>
<evidence type="ECO:0000259" key="2">
    <source>
        <dbReference type="Pfam" id="PF04892"/>
    </source>
</evidence>
<protein>
    <submittedName>
        <fullName evidence="3">VanZ like family protein</fullName>
    </submittedName>
</protein>
<feature type="transmembrane region" description="Helical" evidence="1">
    <location>
        <begin position="115"/>
        <end position="141"/>
    </location>
</feature>
<gene>
    <name evidence="3" type="ORF">CCHOA_04800</name>
</gene>
<reference evidence="3 4" key="1">
    <citation type="submission" date="2018-11" db="EMBL/GenBank/DDBJ databases">
        <authorList>
            <person name="Kleinhagauer T."/>
            <person name="Glaeser S.P."/>
            <person name="Spergser J."/>
            <person name="Ruckert C."/>
            <person name="Kaempfer P."/>
            <person name="Busse H.-J."/>
        </authorList>
    </citation>
    <scope>NUCLEOTIDE SEQUENCE [LARGE SCALE GENOMIC DNA]</scope>
    <source>
        <strain evidence="3 4">200CH</strain>
    </source>
</reference>
<evidence type="ECO:0000256" key="1">
    <source>
        <dbReference type="SAM" id="Phobius"/>
    </source>
</evidence>
<evidence type="ECO:0000313" key="4">
    <source>
        <dbReference type="Proteomes" id="UP000269019"/>
    </source>
</evidence>
<organism evidence="3 4">
    <name type="scientific">Corynebacterium choanae</name>
    <dbReference type="NCBI Taxonomy" id="1862358"/>
    <lineage>
        <taxon>Bacteria</taxon>
        <taxon>Bacillati</taxon>
        <taxon>Actinomycetota</taxon>
        <taxon>Actinomycetes</taxon>
        <taxon>Mycobacteriales</taxon>
        <taxon>Corynebacteriaceae</taxon>
        <taxon>Corynebacterium</taxon>
    </lineage>
</organism>
<dbReference type="Pfam" id="PF04892">
    <property type="entry name" value="VanZ"/>
    <property type="match status" value="1"/>
</dbReference>
<sequence length="272" mass="29882">MRNPSPLADTDSAAAGGQQGLKLWQWLQWFLWPLRGCAARIVADLRHFGLLIDTPAGPVLLPSVRAGILLSQLVVTLGFTLGKRVFFIGGVWLTANQGRRELRLTPFAGLVHTRSLYALMLNVAGNLWLFCMLAFVITLLVRQSASCPARPQWLPAGLVRLVHWWWGRPVWAAVPARPDMPDDGVVSSHRLRHLVYRTAIVTGIAAFAIETLQFVFAWGYSDVDDVIYDVIGATVGVIVAMHWPFRHSTLALLAAAIAAVVLLAFMAASLMV</sequence>
<feature type="transmembrane region" description="Helical" evidence="1">
    <location>
        <begin position="73"/>
        <end position="95"/>
    </location>
</feature>
<evidence type="ECO:0000313" key="3">
    <source>
        <dbReference type="EMBL" id="AZA13368.1"/>
    </source>
</evidence>
<dbReference type="AlphaFoldDB" id="A0A3G6J905"/>
<feature type="transmembrane region" description="Helical" evidence="1">
    <location>
        <begin position="194"/>
        <end position="220"/>
    </location>
</feature>
<keyword evidence="4" id="KW-1185">Reference proteome</keyword>
<name>A0A3G6J905_9CORY</name>
<proteinExistence type="predicted"/>
<accession>A0A3G6J905</accession>
<dbReference type="Proteomes" id="UP000269019">
    <property type="component" value="Chromosome"/>
</dbReference>
<feature type="domain" description="VanZ-like" evidence="2">
    <location>
        <begin position="77"/>
        <end position="241"/>
    </location>
</feature>
<dbReference type="EMBL" id="CP033896">
    <property type="protein sequence ID" value="AZA13368.1"/>
    <property type="molecule type" value="Genomic_DNA"/>
</dbReference>
<keyword evidence="1" id="KW-0472">Membrane</keyword>
<keyword evidence="1" id="KW-0812">Transmembrane</keyword>
<dbReference type="InterPro" id="IPR006976">
    <property type="entry name" value="VanZ-like"/>
</dbReference>
<feature type="transmembrane region" description="Helical" evidence="1">
    <location>
        <begin position="250"/>
        <end position="271"/>
    </location>
</feature>
<keyword evidence="1" id="KW-1133">Transmembrane helix</keyword>
<feature type="transmembrane region" description="Helical" evidence="1">
    <location>
        <begin position="226"/>
        <end position="243"/>
    </location>
</feature>
<dbReference type="OrthoDB" id="4822551at2"/>